<dbReference type="RefSeq" id="WP_090961159.1">
    <property type="nucleotide sequence ID" value="NZ_FOVG01000001.1"/>
</dbReference>
<name>A0A1I4YBT1_9GAMM</name>
<dbReference type="InterPro" id="IPR021285">
    <property type="entry name" value="Tscrpt_reg_HycA"/>
</dbReference>
<dbReference type="AlphaFoldDB" id="A0A1I4YBT1"/>
<dbReference type="Proteomes" id="UP000198968">
    <property type="component" value="Unassembled WGS sequence"/>
</dbReference>
<accession>A0A1I4YBT1</accession>
<dbReference type="GO" id="GO:0016829">
    <property type="term" value="F:lyase activity"/>
    <property type="evidence" value="ECO:0007669"/>
    <property type="project" value="UniProtKB-KW"/>
</dbReference>
<keyword evidence="2" id="KW-1185">Reference proteome</keyword>
<organism evidence="1 2">
    <name type="scientific">Candidatus Pantoea varia</name>
    <dbReference type="NCBI Taxonomy" id="1881036"/>
    <lineage>
        <taxon>Bacteria</taxon>
        <taxon>Pseudomonadati</taxon>
        <taxon>Pseudomonadota</taxon>
        <taxon>Gammaproteobacteria</taxon>
        <taxon>Enterobacterales</taxon>
        <taxon>Erwiniaceae</taxon>
        <taxon>Pantoea</taxon>
    </lineage>
</organism>
<evidence type="ECO:0000313" key="1">
    <source>
        <dbReference type="EMBL" id="SFN35508.1"/>
    </source>
</evidence>
<sequence>MSTLSELTSKADYIASKNSHLKSHWRTYQNSLTQAITQLNVQINHAFSYGEEQDLRFTLFNHFIISIHLSDDFYSQELVYSLNMAHGDEQPDFRTFSHATLNEQGWVDSTVDIKDKRAVLEHYLNKISAIYDCLFHSLETNQPVYPALEKLLTRR</sequence>
<gene>
    <name evidence="1" type="ORF">SAMN05428971_1134</name>
</gene>
<evidence type="ECO:0000313" key="2">
    <source>
        <dbReference type="Proteomes" id="UP000198968"/>
    </source>
</evidence>
<protein>
    <submittedName>
        <fullName evidence="1">Formate hydrogenlyase regulatory protein HycA</fullName>
    </submittedName>
</protein>
<dbReference type="Pfam" id="PF11046">
    <property type="entry name" value="HycA_repressor"/>
    <property type="match status" value="1"/>
</dbReference>
<keyword evidence="1" id="KW-0456">Lyase</keyword>
<dbReference type="EMBL" id="FOVG01000001">
    <property type="protein sequence ID" value="SFN35508.1"/>
    <property type="molecule type" value="Genomic_DNA"/>
</dbReference>
<reference evidence="2" key="1">
    <citation type="submission" date="2016-10" db="EMBL/GenBank/DDBJ databases">
        <authorList>
            <person name="Varghese N."/>
            <person name="Submissions S."/>
        </authorList>
    </citation>
    <scope>NUCLEOTIDE SEQUENCE [LARGE SCALE GENOMIC DNA]</scope>
    <source>
        <strain evidence="2">OV426</strain>
    </source>
</reference>
<dbReference type="OrthoDB" id="6412952at2"/>
<proteinExistence type="predicted"/>